<dbReference type="EMBL" id="LZPO01035468">
    <property type="protein sequence ID" value="OBS75753.1"/>
    <property type="molecule type" value="Genomic_DNA"/>
</dbReference>
<accession>A0A1A6HB02</accession>
<comment type="caution">
    <text evidence="12">The sequence shown here is derived from an EMBL/GenBank/DDBJ whole genome shotgun (WGS) entry which is preliminary data.</text>
</comment>
<keyword evidence="3 11" id="KW-1003">Cell membrane</keyword>
<keyword evidence="4 11" id="KW-0589">Pheromone response</keyword>
<dbReference type="Proteomes" id="UP000092124">
    <property type="component" value="Unassembled WGS sequence"/>
</dbReference>
<evidence type="ECO:0000256" key="4">
    <source>
        <dbReference type="ARBA" id="ARBA00022507"/>
    </source>
</evidence>
<evidence type="ECO:0000256" key="8">
    <source>
        <dbReference type="ARBA" id="ARBA00023136"/>
    </source>
</evidence>
<dbReference type="AlphaFoldDB" id="A0A1A6HB02"/>
<reference evidence="12 13" key="1">
    <citation type="submission" date="2016-06" db="EMBL/GenBank/DDBJ databases">
        <title>The Draft Genome Sequence and Annotation of the Desert Woodrat Neotoma lepida.</title>
        <authorList>
            <person name="Campbell M."/>
            <person name="Oakeson K.F."/>
            <person name="Yandell M."/>
            <person name="Halpert J.R."/>
            <person name="Dearing D."/>
        </authorList>
    </citation>
    <scope>NUCLEOTIDE SEQUENCE [LARGE SCALE GENOMIC DNA]</scope>
    <source>
        <strain evidence="12">417</strain>
        <tissue evidence="12">Liver</tissue>
    </source>
</reference>
<proteinExistence type="inferred from homology"/>
<evidence type="ECO:0000256" key="7">
    <source>
        <dbReference type="ARBA" id="ARBA00023040"/>
    </source>
</evidence>
<keyword evidence="9 11" id="KW-0675">Receptor</keyword>
<dbReference type="Pfam" id="PF03402">
    <property type="entry name" value="V1R"/>
    <property type="match status" value="1"/>
</dbReference>
<comment type="subcellular location">
    <subcellularLocation>
        <location evidence="1 11">Cell membrane</location>
        <topology evidence="1 11">Multi-pass membrane protein</topology>
    </subcellularLocation>
</comment>
<dbReference type="GO" id="GO:0016503">
    <property type="term" value="F:pheromone receptor activity"/>
    <property type="evidence" value="ECO:0007669"/>
    <property type="project" value="InterPro"/>
</dbReference>
<protein>
    <recommendedName>
        <fullName evidence="11">Vomeronasal type-1 receptor</fullName>
    </recommendedName>
</protein>
<gene>
    <name evidence="12" type="ORF">A6R68_17795</name>
</gene>
<name>A0A1A6HB02_NEOLE</name>
<evidence type="ECO:0000313" key="12">
    <source>
        <dbReference type="EMBL" id="OBS75753.1"/>
    </source>
</evidence>
<evidence type="ECO:0000256" key="10">
    <source>
        <dbReference type="ARBA" id="ARBA00023224"/>
    </source>
</evidence>
<keyword evidence="5" id="KW-0812">Transmembrane</keyword>
<feature type="non-terminal residue" evidence="12">
    <location>
        <position position="1"/>
    </location>
</feature>
<keyword evidence="13" id="KW-1185">Reference proteome</keyword>
<keyword evidence="8" id="KW-0472">Membrane</keyword>
<feature type="non-terminal residue" evidence="12">
    <location>
        <position position="71"/>
    </location>
</feature>
<keyword evidence="6" id="KW-1133">Transmembrane helix</keyword>
<evidence type="ECO:0000313" key="13">
    <source>
        <dbReference type="Proteomes" id="UP000092124"/>
    </source>
</evidence>
<evidence type="ECO:0000256" key="1">
    <source>
        <dbReference type="ARBA" id="ARBA00004651"/>
    </source>
</evidence>
<evidence type="ECO:0000256" key="5">
    <source>
        <dbReference type="ARBA" id="ARBA00022692"/>
    </source>
</evidence>
<sequence>AITISPRNSCWKNLKVKSPRDIDLYISVFCVFCIMKIHKVQSNPEHPGPTVHLSGFLYHLCNLAWLYRSTV</sequence>
<evidence type="ECO:0000256" key="6">
    <source>
        <dbReference type="ARBA" id="ARBA00022989"/>
    </source>
</evidence>
<evidence type="ECO:0000256" key="11">
    <source>
        <dbReference type="RuleBase" id="RU364061"/>
    </source>
</evidence>
<dbReference type="GO" id="GO:0019236">
    <property type="term" value="P:response to pheromone"/>
    <property type="evidence" value="ECO:0007669"/>
    <property type="project" value="UniProtKB-KW"/>
</dbReference>
<comment type="similarity">
    <text evidence="2 11">Belongs to the G-protein coupled receptor 1 family.</text>
</comment>
<dbReference type="GO" id="GO:0005886">
    <property type="term" value="C:plasma membrane"/>
    <property type="evidence" value="ECO:0007669"/>
    <property type="project" value="UniProtKB-SubCell"/>
</dbReference>
<keyword evidence="7 11" id="KW-0297">G-protein coupled receptor</keyword>
<organism evidence="12 13">
    <name type="scientific">Neotoma lepida</name>
    <name type="common">Desert woodrat</name>
    <dbReference type="NCBI Taxonomy" id="56216"/>
    <lineage>
        <taxon>Eukaryota</taxon>
        <taxon>Metazoa</taxon>
        <taxon>Chordata</taxon>
        <taxon>Craniata</taxon>
        <taxon>Vertebrata</taxon>
        <taxon>Euteleostomi</taxon>
        <taxon>Mammalia</taxon>
        <taxon>Eutheria</taxon>
        <taxon>Euarchontoglires</taxon>
        <taxon>Glires</taxon>
        <taxon>Rodentia</taxon>
        <taxon>Myomorpha</taxon>
        <taxon>Muroidea</taxon>
        <taxon>Cricetidae</taxon>
        <taxon>Neotominae</taxon>
        <taxon>Neotoma</taxon>
    </lineage>
</organism>
<evidence type="ECO:0000256" key="2">
    <source>
        <dbReference type="ARBA" id="ARBA00010663"/>
    </source>
</evidence>
<dbReference type="InterPro" id="IPR004072">
    <property type="entry name" value="Vmron_rcpt_1"/>
</dbReference>
<keyword evidence="10 11" id="KW-0807">Transducer</keyword>
<evidence type="ECO:0000256" key="3">
    <source>
        <dbReference type="ARBA" id="ARBA00022475"/>
    </source>
</evidence>
<evidence type="ECO:0000256" key="9">
    <source>
        <dbReference type="ARBA" id="ARBA00023170"/>
    </source>
</evidence>